<organism evidence="3 4">
    <name type="scientific">Ferrimicrobium acidiphilum DSM 19497</name>
    <dbReference type="NCBI Taxonomy" id="1121877"/>
    <lineage>
        <taxon>Bacteria</taxon>
        <taxon>Bacillati</taxon>
        <taxon>Actinomycetota</taxon>
        <taxon>Acidimicrobiia</taxon>
        <taxon>Acidimicrobiales</taxon>
        <taxon>Acidimicrobiaceae</taxon>
        <taxon>Ferrimicrobium</taxon>
    </lineage>
</organism>
<name>A0A0D8FY80_9ACTN</name>
<dbReference type="OrthoDB" id="4551790at2"/>
<reference evidence="3 4" key="1">
    <citation type="submission" date="2015-01" db="EMBL/GenBank/DDBJ databases">
        <title>Draft genome of the acidophilic iron oxidizer Ferrimicrobium acidiphilum strain T23.</title>
        <authorList>
            <person name="Poehlein A."/>
            <person name="Eisen S."/>
            <person name="Schloemann M."/>
            <person name="Johnson B.D."/>
            <person name="Daniel R."/>
            <person name="Muehling M."/>
        </authorList>
    </citation>
    <scope>NUCLEOTIDE SEQUENCE [LARGE SCALE GENOMIC DNA]</scope>
    <source>
        <strain evidence="3 4">T23</strain>
    </source>
</reference>
<gene>
    <name evidence="3" type="ORF">FEAC_01720</name>
</gene>
<dbReference type="Gene3D" id="2.30.110.10">
    <property type="entry name" value="Electron Transport, Fmn-binding Protein, Chain A"/>
    <property type="match status" value="1"/>
</dbReference>
<evidence type="ECO:0000256" key="1">
    <source>
        <dbReference type="ARBA" id="ARBA00023002"/>
    </source>
</evidence>
<dbReference type="PANTHER" id="PTHR35176:SF6">
    <property type="entry name" value="HEME OXYGENASE HI_0854-RELATED"/>
    <property type="match status" value="1"/>
</dbReference>
<dbReference type="InterPro" id="IPR052019">
    <property type="entry name" value="F420H2_bilvrd_red/Heme_oxyg"/>
</dbReference>
<keyword evidence="4" id="KW-1185">Reference proteome</keyword>
<dbReference type="EMBL" id="JXUW01000001">
    <property type="protein sequence ID" value="KJE78180.1"/>
    <property type="molecule type" value="Genomic_DNA"/>
</dbReference>
<evidence type="ECO:0000313" key="4">
    <source>
        <dbReference type="Proteomes" id="UP000032336"/>
    </source>
</evidence>
<dbReference type="GO" id="GO:0005829">
    <property type="term" value="C:cytosol"/>
    <property type="evidence" value="ECO:0007669"/>
    <property type="project" value="TreeGrafter"/>
</dbReference>
<dbReference type="STRING" id="1121877.FEAC_01720"/>
<comment type="caution">
    <text evidence="3">The sequence shown here is derived from an EMBL/GenBank/DDBJ whole genome shotgun (WGS) entry which is preliminary data.</text>
</comment>
<dbReference type="InterPro" id="IPR011576">
    <property type="entry name" value="Pyridox_Oxase_N"/>
</dbReference>
<sequence length="125" mass="13567">MENSEIIKAVSSSRHGLLATITRNGAVHTVLVNPFWEDSHNAIAVFSRRKSQKVTNLLARTAATLTLIDGSKYFAMIGDATVVDDPAVVTDCFAAFAGKYNRVPAQADDRVVIFVTVERTLGVPF</sequence>
<protein>
    <submittedName>
        <fullName evidence="3">Pyridoxamine 5'-phosphate oxidase</fullName>
    </submittedName>
</protein>
<dbReference type="GO" id="GO:0070967">
    <property type="term" value="F:coenzyme F420 binding"/>
    <property type="evidence" value="ECO:0007669"/>
    <property type="project" value="TreeGrafter"/>
</dbReference>
<proteinExistence type="predicted"/>
<feature type="domain" description="Pyridoxamine 5'-phosphate oxidase N-terminal" evidence="2">
    <location>
        <begin position="8"/>
        <end position="120"/>
    </location>
</feature>
<keyword evidence="1" id="KW-0560">Oxidoreductase</keyword>
<dbReference type="PANTHER" id="PTHR35176">
    <property type="entry name" value="HEME OXYGENASE HI_0854-RELATED"/>
    <property type="match status" value="1"/>
</dbReference>
<dbReference type="Pfam" id="PF01243">
    <property type="entry name" value="PNPOx_N"/>
    <property type="match status" value="1"/>
</dbReference>
<dbReference type="SUPFAM" id="SSF50475">
    <property type="entry name" value="FMN-binding split barrel"/>
    <property type="match status" value="1"/>
</dbReference>
<dbReference type="RefSeq" id="WP_052565068.1">
    <property type="nucleotide sequence ID" value="NZ_JQKF01000001.1"/>
</dbReference>
<dbReference type="InterPro" id="IPR012349">
    <property type="entry name" value="Split_barrel_FMN-bd"/>
</dbReference>
<dbReference type="GO" id="GO:0016627">
    <property type="term" value="F:oxidoreductase activity, acting on the CH-CH group of donors"/>
    <property type="evidence" value="ECO:0007669"/>
    <property type="project" value="TreeGrafter"/>
</dbReference>
<evidence type="ECO:0000313" key="3">
    <source>
        <dbReference type="EMBL" id="KJE78180.1"/>
    </source>
</evidence>
<accession>A0A0D8FY80</accession>
<evidence type="ECO:0000259" key="2">
    <source>
        <dbReference type="Pfam" id="PF01243"/>
    </source>
</evidence>
<dbReference type="GeneID" id="78371527"/>
<dbReference type="AlphaFoldDB" id="A0A0D8FY80"/>
<dbReference type="Proteomes" id="UP000032336">
    <property type="component" value="Unassembled WGS sequence"/>
</dbReference>